<keyword evidence="5" id="KW-0560">Oxidoreductase</keyword>
<sequence>MTAFDLLVIGGGITGLAVARLASRNGYRCVVLERADLASGASSNSSHMLHGGLRYLEHGRFSLVREALAQRSAVSRMAPGLARPQRFLVPLYRGGRLPPWKLRIGLALYDRLAGAANLAPHSMARASEALALEPDIERSGLKGAGFYSDVVMDDARLAVAVGRDAAGHGAEIHTYTEACAARPGEDGAIEVIAIDRLSGAQQSFHARVVVNAAGPWADEVRRVLFRSLSPGAPNPASLLRPSRGIHLVYPRLTRGHAMLLTARADGRVFFVVPFGEHSLVGTTEVEVPSPPPPSAARPSLEEVRYLRDELARALPGRSGTPPLAVTSGLRPLVDSEADVGRASREHRVVEEGPVITVAGGKYTTFRVIARDALRHVVRRLGHEGRPLRDPADPLPAPLAPGAPLERIAEFAVEHEFARRLSDVVRRRTTLWLEPDRGRVSAPRIAAAMAPRLGWSAEHARAEFQSYDAALWEEESLLHRSREEPG</sequence>
<evidence type="ECO:0000313" key="8">
    <source>
        <dbReference type="EMBL" id="TMQ48856.1"/>
    </source>
</evidence>
<protein>
    <submittedName>
        <fullName evidence="8">Glycerol-3-phosphate dehydrogenase/oxidase</fullName>
    </submittedName>
</protein>
<dbReference type="Gene3D" id="1.10.8.870">
    <property type="entry name" value="Alpha-glycerophosphate oxidase, cap domain"/>
    <property type="match status" value="1"/>
</dbReference>
<name>A0A538SBX2_UNCEI</name>
<evidence type="ECO:0000259" key="7">
    <source>
        <dbReference type="Pfam" id="PF16901"/>
    </source>
</evidence>
<dbReference type="PANTHER" id="PTHR11985:SF15">
    <property type="entry name" value="GLYCEROL-3-PHOSPHATE DEHYDROGENASE, MITOCHONDRIAL"/>
    <property type="match status" value="1"/>
</dbReference>
<dbReference type="PRINTS" id="PR01001">
    <property type="entry name" value="FADG3PDH"/>
</dbReference>
<dbReference type="SUPFAM" id="SSF51905">
    <property type="entry name" value="FAD/NAD(P)-binding domain"/>
    <property type="match status" value="1"/>
</dbReference>
<dbReference type="SUPFAM" id="SSF54373">
    <property type="entry name" value="FAD-linked reductases, C-terminal domain"/>
    <property type="match status" value="1"/>
</dbReference>
<dbReference type="EMBL" id="VBOT01000132">
    <property type="protein sequence ID" value="TMQ48856.1"/>
    <property type="molecule type" value="Genomic_DNA"/>
</dbReference>
<feature type="domain" description="FAD dependent oxidoreductase" evidence="6">
    <location>
        <begin position="5"/>
        <end position="345"/>
    </location>
</feature>
<dbReference type="Gene3D" id="3.50.50.60">
    <property type="entry name" value="FAD/NAD(P)-binding domain"/>
    <property type="match status" value="1"/>
</dbReference>
<proteinExistence type="inferred from homology"/>
<dbReference type="Pfam" id="PF16901">
    <property type="entry name" value="DAO_C"/>
    <property type="match status" value="1"/>
</dbReference>
<dbReference type="Proteomes" id="UP000320184">
    <property type="component" value="Unassembled WGS sequence"/>
</dbReference>
<accession>A0A538SBX2</accession>
<dbReference type="PANTHER" id="PTHR11985">
    <property type="entry name" value="GLYCEROL-3-PHOSPHATE DEHYDROGENASE"/>
    <property type="match status" value="1"/>
</dbReference>
<dbReference type="InterPro" id="IPR000447">
    <property type="entry name" value="G3P_DH_FAD-dep"/>
</dbReference>
<dbReference type="GO" id="GO:0046168">
    <property type="term" value="P:glycerol-3-phosphate catabolic process"/>
    <property type="evidence" value="ECO:0007669"/>
    <property type="project" value="TreeGrafter"/>
</dbReference>
<reference evidence="8 9" key="1">
    <citation type="journal article" date="2019" name="Nat. Microbiol.">
        <title>Mediterranean grassland soil C-N compound turnover is dependent on rainfall and depth, and is mediated by genomically divergent microorganisms.</title>
        <authorList>
            <person name="Diamond S."/>
            <person name="Andeer P.F."/>
            <person name="Li Z."/>
            <person name="Crits-Christoph A."/>
            <person name="Burstein D."/>
            <person name="Anantharaman K."/>
            <person name="Lane K.R."/>
            <person name="Thomas B.C."/>
            <person name="Pan C."/>
            <person name="Northen T.R."/>
            <person name="Banfield J.F."/>
        </authorList>
    </citation>
    <scope>NUCLEOTIDE SEQUENCE [LARGE SCALE GENOMIC DNA]</scope>
    <source>
        <strain evidence="8">WS_3</strain>
    </source>
</reference>
<evidence type="ECO:0000259" key="6">
    <source>
        <dbReference type="Pfam" id="PF01266"/>
    </source>
</evidence>
<dbReference type="GO" id="GO:0004368">
    <property type="term" value="F:glycerol-3-phosphate dehydrogenase (quinone) activity"/>
    <property type="evidence" value="ECO:0007669"/>
    <property type="project" value="InterPro"/>
</dbReference>
<evidence type="ECO:0000313" key="9">
    <source>
        <dbReference type="Proteomes" id="UP000320184"/>
    </source>
</evidence>
<dbReference type="InterPro" id="IPR036188">
    <property type="entry name" value="FAD/NAD-bd_sf"/>
</dbReference>
<dbReference type="Pfam" id="PF01266">
    <property type="entry name" value="DAO"/>
    <property type="match status" value="1"/>
</dbReference>
<comment type="similarity">
    <text evidence="2">Belongs to the FAD-dependent glycerol-3-phosphate dehydrogenase family.</text>
</comment>
<dbReference type="InterPro" id="IPR038299">
    <property type="entry name" value="DAO_C_sf"/>
</dbReference>
<dbReference type="InterPro" id="IPR031656">
    <property type="entry name" value="DAO_C"/>
</dbReference>
<keyword evidence="4" id="KW-0274">FAD</keyword>
<evidence type="ECO:0000256" key="1">
    <source>
        <dbReference type="ARBA" id="ARBA00001974"/>
    </source>
</evidence>
<evidence type="ECO:0000256" key="3">
    <source>
        <dbReference type="ARBA" id="ARBA00022630"/>
    </source>
</evidence>
<dbReference type="InterPro" id="IPR006076">
    <property type="entry name" value="FAD-dep_OxRdtase"/>
</dbReference>
<dbReference type="Gene3D" id="3.30.9.10">
    <property type="entry name" value="D-Amino Acid Oxidase, subunit A, domain 2"/>
    <property type="match status" value="1"/>
</dbReference>
<evidence type="ECO:0000256" key="2">
    <source>
        <dbReference type="ARBA" id="ARBA00007330"/>
    </source>
</evidence>
<evidence type="ECO:0000256" key="5">
    <source>
        <dbReference type="ARBA" id="ARBA00023002"/>
    </source>
</evidence>
<evidence type="ECO:0000256" key="4">
    <source>
        <dbReference type="ARBA" id="ARBA00022827"/>
    </source>
</evidence>
<gene>
    <name evidence="8" type="ORF">E6K73_11040</name>
</gene>
<organism evidence="8 9">
    <name type="scientific">Eiseniibacteriota bacterium</name>
    <dbReference type="NCBI Taxonomy" id="2212470"/>
    <lineage>
        <taxon>Bacteria</taxon>
        <taxon>Candidatus Eiseniibacteriota</taxon>
    </lineage>
</organism>
<feature type="domain" description="Alpha-glycerophosphate oxidase C-terminal" evidence="7">
    <location>
        <begin position="394"/>
        <end position="458"/>
    </location>
</feature>
<keyword evidence="3" id="KW-0285">Flavoprotein</keyword>
<comment type="cofactor">
    <cofactor evidence="1">
        <name>FAD</name>
        <dbReference type="ChEBI" id="CHEBI:57692"/>
    </cofactor>
</comment>
<dbReference type="AlphaFoldDB" id="A0A538SBX2"/>
<comment type="caution">
    <text evidence="8">The sequence shown here is derived from an EMBL/GenBank/DDBJ whole genome shotgun (WGS) entry which is preliminary data.</text>
</comment>